<accession>A0AAV2SHT2</accession>
<feature type="compositionally biased region" description="Basic and acidic residues" evidence="1">
    <location>
        <begin position="490"/>
        <end position="499"/>
    </location>
</feature>
<feature type="compositionally biased region" description="Polar residues" evidence="1">
    <location>
        <begin position="779"/>
        <end position="791"/>
    </location>
</feature>
<feature type="region of interest" description="Disordered" evidence="1">
    <location>
        <begin position="1"/>
        <end position="25"/>
    </location>
</feature>
<feature type="region of interest" description="Disordered" evidence="1">
    <location>
        <begin position="454"/>
        <end position="559"/>
    </location>
</feature>
<feature type="compositionally biased region" description="Polar residues" evidence="1">
    <location>
        <begin position="384"/>
        <end position="427"/>
    </location>
</feature>
<feature type="compositionally biased region" description="Low complexity" evidence="1">
    <location>
        <begin position="461"/>
        <end position="489"/>
    </location>
</feature>
<gene>
    <name evidence="2" type="ORF">MNOR_LOCUS36284</name>
</gene>
<feature type="region of interest" description="Disordered" evidence="1">
    <location>
        <begin position="260"/>
        <end position="283"/>
    </location>
</feature>
<feature type="region of interest" description="Disordered" evidence="1">
    <location>
        <begin position="865"/>
        <end position="893"/>
    </location>
</feature>
<proteinExistence type="predicted"/>
<feature type="compositionally biased region" description="Low complexity" evidence="1">
    <location>
        <begin position="514"/>
        <end position="532"/>
    </location>
</feature>
<organism evidence="2 3">
    <name type="scientific">Meganyctiphanes norvegica</name>
    <name type="common">Northern krill</name>
    <name type="synonym">Thysanopoda norvegica</name>
    <dbReference type="NCBI Taxonomy" id="48144"/>
    <lineage>
        <taxon>Eukaryota</taxon>
        <taxon>Metazoa</taxon>
        <taxon>Ecdysozoa</taxon>
        <taxon>Arthropoda</taxon>
        <taxon>Crustacea</taxon>
        <taxon>Multicrustacea</taxon>
        <taxon>Malacostraca</taxon>
        <taxon>Eumalacostraca</taxon>
        <taxon>Eucarida</taxon>
        <taxon>Euphausiacea</taxon>
        <taxon>Euphausiidae</taxon>
        <taxon>Meganyctiphanes</taxon>
    </lineage>
</organism>
<dbReference type="EMBL" id="CAXKWB010064965">
    <property type="protein sequence ID" value="CAL4188374.1"/>
    <property type="molecule type" value="Genomic_DNA"/>
</dbReference>
<evidence type="ECO:0000256" key="1">
    <source>
        <dbReference type="SAM" id="MobiDB-lite"/>
    </source>
</evidence>
<feature type="compositionally biased region" description="Basic and acidic residues" evidence="1">
    <location>
        <begin position="1"/>
        <end position="20"/>
    </location>
</feature>
<feature type="region of interest" description="Disordered" evidence="1">
    <location>
        <begin position="738"/>
        <end position="825"/>
    </location>
</feature>
<name>A0AAV2SHT2_MEGNR</name>
<reference evidence="2 3" key="1">
    <citation type="submission" date="2024-05" db="EMBL/GenBank/DDBJ databases">
        <authorList>
            <person name="Wallberg A."/>
        </authorList>
    </citation>
    <scope>NUCLEOTIDE SEQUENCE [LARGE SCALE GENOMIC DNA]</scope>
</reference>
<sequence length="1115" mass="123795">REKLMRLQHENKMLKQHSEANEGSSRLPVLQAMVSDLQERHNQTSQENRWGKTRKSSLPGLTILPKQTVKSYFDSTYKLEFDTSRKLKMFKRNLKWFSESDLLILRQPKGFLSSNFLSSSPLTPCKALTLPASSSRIPNNSNEKPIVIRHIHEFKMPPSPTNEDSGCCRTSPSSCEGCEDHGRPEVDSPEYSGTLDSGISCVYRCLSPVIPSIVEECTTHHVSDILPALSDASPSPVFHHVHPSHENCVYCWSPNNSQGDDIEGSGRDSRGTESISPLPLRPHTVCSYNTPNSYSKSTSPLPLLQSSNLLVSPPQPHATKMKIVSSSLFSLPTTSSEHLYSAPPQSLSDSCFHTTTNGNTDLKLSASFNSSSQSASDSQSCSSPQGRRSSGFNRSSHTPESPTPHNSPRLPNSINATRNRSTKNSSPPMLKDITSAPVAQNTLLNKSSYQVSNFEEDNSKNSESSSYRSLLNKSQRFSESGDSSPCRSSRSGDERHSTEESVYVQKHSDINHYSNQSNRSSMSSKDSDGNTSELDTNNFKKSKEGSKIRSISVPRHRNMEYGNLVKNGVSPKQERNRSVPRPSIWLTTNKTNQEITSKSKVTKCLPNGNSLDNSKPFSELRGTQTKLEKTTLTSSGNSNQSIHIPKSHIYVGRKPDLEKSVLNNCSNTAANISAHSNHKASLLTKTYDYSPSSSLLNRRELLSTSLDSTKQSSNMKTFSQSEKLTFIKKTSSLMQNVSDDSLEPLSPLQPYYNSKNNNSIVNSSETFTDQPKNRPSLMKNISPNTSIANSNKKVDPLHTLTARNNTKTSTSKQISSSKENWSNCNKQSPTKSCINSFGSLKQDQNRNVKFREPIVSQVTINSDMESVSSKYSPTSPRERISPLQTPSKVTESSQIKLENKSSSSRFVKSADNRFALSNDLKLIKPNTGELCLSTTDTETDHDTLERRLTLGMYAAPLVSSESCTSISHDEQDGDPSATDYCTENGSEYEDYNPKQFKAFTNEDFTVIKKNIEVEKGSEDEKLNEKQKKELENINNSDNDDRVTGDNIEEDSEELLEISDASNLASTYKFFRKQNKIKSVKNQPKIAAMGGIVKRKNKTKKVVSETINAMFTLCTP</sequence>
<feature type="compositionally biased region" description="Polar residues" evidence="1">
    <location>
        <begin position="865"/>
        <end position="875"/>
    </location>
</feature>
<evidence type="ECO:0000313" key="2">
    <source>
        <dbReference type="EMBL" id="CAL4188374.1"/>
    </source>
</evidence>
<comment type="caution">
    <text evidence="2">The sequence shown here is derived from an EMBL/GenBank/DDBJ whole genome shotgun (WGS) entry which is preliminary data.</text>
</comment>
<evidence type="ECO:0000313" key="3">
    <source>
        <dbReference type="Proteomes" id="UP001497623"/>
    </source>
</evidence>
<feature type="non-terminal residue" evidence="2">
    <location>
        <position position="1"/>
    </location>
</feature>
<keyword evidence="3" id="KW-1185">Reference proteome</keyword>
<feature type="compositionally biased region" description="Low complexity" evidence="1">
    <location>
        <begin position="753"/>
        <end position="764"/>
    </location>
</feature>
<feature type="region of interest" description="Disordered" evidence="1">
    <location>
        <begin position="363"/>
        <end position="432"/>
    </location>
</feature>
<feature type="compositionally biased region" description="Low complexity" evidence="1">
    <location>
        <begin position="806"/>
        <end position="818"/>
    </location>
</feature>
<feature type="compositionally biased region" description="Polar residues" evidence="1">
    <location>
        <begin position="882"/>
        <end position="893"/>
    </location>
</feature>
<feature type="compositionally biased region" description="Low complexity" evidence="1">
    <location>
        <begin position="365"/>
        <end position="383"/>
    </location>
</feature>
<protein>
    <submittedName>
        <fullName evidence="2">Uncharacterized protein</fullName>
    </submittedName>
</protein>
<dbReference type="Proteomes" id="UP001497623">
    <property type="component" value="Unassembled WGS sequence"/>
</dbReference>
<dbReference type="AlphaFoldDB" id="A0AAV2SHT2"/>